<feature type="signal peptide" evidence="1">
    <location>
        <begin position="1"/>
        <end position="18"/>
    </location>
</feature>
<feature type="domain" description="Serine aminopeptidase S33" evidence="2">
    <location>
        <begin position="249"/>
        <end position="389"/>
    </location>
</feature>
<dbReference type="Proteomes" id="UP000323386">
    <property type="component" value="Unassembled WGS sequence"/>
</dbReference>
<dbReference type="PANTHER" id="PTHR11614">
    <property type="entry name" value="PHOSPHOLIPASE-RELATED"/>
    <property type="match status" value="1"/>
</dbReference>
<dbReference type="InterPro" id="IPR029058">
    <property type="entry name" value="AB_hydrolase_fold"/>
</dbReference>
<dbReference type="Gene3D" id="3.40.50.1820">
    <property type="entry name" value="alpha/beta hydrolase"/>
    <property type="match status" value="1"/>
</dbReference>
<protein>
    <recommendedName>
        <fullName evidence="2">Serine aminopeptidase S33 domain-containing protein</fullName>
    </recommendedName>
</protein>
<dbReference type="SUPFAM" id="SSF53474">
    <property type="entry name" value="alpha/beta-Hydrolases"/>
    <property type="match status" value="1"/>
</dbReference>
<gene>
    <name evidence="3" type="ORF">PSFLO_00526</name>
</gene>
<evidence type="ECO:0000313" key="4">
    <source>
        <dbReference type="Proteomes" id="UP000323386"/>
    </source>
</evidence>
<dbReference type="AlphaFoldDB" id="A0A5C3ETR8"/>
<reference evidence="3 4" key="1">
    <citation type="submission" date="2018-03" db="EMBL/GenBank/DDBJ databases">
        <authorList>
            <person name="Guldener U."/>
        </authorList>
    </citation>
    <scope>NUCLEOTIDE SEQUENCE [LARGE SCALE GENOMIC DNA]</scope>
    <source>
        <strain evidence="3 4">DAOM196992</strain>
    </source>
</reference>
<organism evidence="3 4">
    <name type="scientific">Pseudozyma flocculosa</name>
    <dbReference type="NCBI Taxonomy" id="84751"/>
    <lineage>
        <taxon>Eukaryota</taxon>
        <taxon>Fungi</taxon>
        <taxon>Dikarya</taxon>
        <taxon>Basidiomycota</taxon>
        <taxon>Ustilaginomycotina</taxon>
        <taxon>Ustilaginomycetes</taxon>
        <taxon>Ustilaginales</taxon>
        <taxon>Ustilaginaceae</taxon>
        <taxon>Pseudozyma</taxon>
    </lineage>
</organism>
<dbReference type="InterPro" id="IPR022742">
    <property type="entry name" value="Hydrolase_4"/>
</dbReference>
<evidence type="ECO:0000313" key="3">
    <source>
        <dbReference type="EMBL" id="SPO35055.1"/>
    </source>
</evidence>
<evidence type="ECO:0000256" key="1">
    <source>
        <dbReference type="SAM" id="SignalP"/>
    </source>
</evidence>
<feature type="chain" id="PRO_5022984417" description="Serine aminopeptidase S33 domain-containing protein" evidence="1">
    <location>
        <begin position="19"/>
        <end position="420"/>
    </location>
</feature>
<dbReference type="OrthoDB" id="10249433at2759"/>
<name>A0A5C3ETR8_9BASI</name>
<dbReference type="InterPro" id="IPR051044">
    <property type="entry name" value="MAG_DAG_Lipase"/>
</dbReference>
<dbReference type="Pfam" id="PF12146">
    <property type="entry name" value="Hydrolase_4"/>
    <property type="match status" value="2"/>
</dbReference>
<dbReference type="EMBL" id="OOIP01000001">
    <property type="protein sequence ID" value="SPO35055.1"/>
    <property type="molecule type" value="Genomic_DNA"/>
</dbReference>
<proteinExistence type="predicted"/>
<feature type="domain" description="Serine aminopeptidase S33" evidence="2">
    <location>
        <begin position="101"/>
        <end position="203"/>
    </location>
</feature>
<accession>A0A5C3ETR8</accession>
<sequence length="420" mass="46570">MLEFLWTIYFVFIEPVLCHLNLVTPGFGDPTYGRAQLPYSATEKRLIYDNPEVTVIRRKVPLPAHALADCRSWDKEKWTFVSYNVWTMEAIEQREGLHSDLVMCHGINDYAGKLVPHAHHFLKRGFRVIAIDLPSFGRSSGLHGFVPSMRINVRAMHAVIMDVRRWDEEAGLIGVAGRERKLFAEGHSMGGFTALYYAALYAPIDPTEDGSPDLAIKKVPSAEEEAELARRAASNGVRPESKSLDPPPYRPCLSGVAVAAPMITISPQSRPGKATEYAAKVLRFLAGRLPFAKAIKGNVSDDPKVESEFQADPMTYKGLLRISTGLAILDGINELSALASKITCPLVIHHGANDRATNPQGSKEFFDRVGTKPSEKTLKIWPGYEHVMMKNVAGMSKADEEKRDAVLFEIGDWLVAQARK</sequence>
<evidence type="ECO:0000259" key="2">
    <source>
        <dbReference type="Pfam" id="PF12146"/>
    </source>
</evidence>
<keyword evidence="4" id="KW-1185">Reference proteome</keyword>
<keyword evidence="1" id="KW-0732">Signal</keyword>